<dbReference type="Gene3D" id="3.40.50.2300">
    <property type="match status" value="2"/>
</dbReference>
<evidence type="ECO:0000256" key="5">
    <source>
        <dbReference type="ARBA" id="ARBA00023136"/>
    </source>
</evidence>
<dbReference type="STRING" id="745820.SAMN04488053_10134"/>
<dbReference type="InterPro" id="IPR028082">
    <property type="entry name" value="Peripla_BP_I"/>
</dbReference>
<dbReference type="AlphaFoldDB" id="A0A1G9ZE03"/>
<accession>A0A1G9ZE03</accession>
<keyword evidence="9" id="KW-1185">Reference proteome</keyword>
<evidence type="ECO:0000256" key="6">
    <source>
        <dbReference type="ARBA" id="ARBA00023288"/>
    </source>
</evidence>
<evidence type="ECO:0000313" key="8">
    <source>
        <dbReference type="EMBL" id="SDN18693.1"/>
    </source>
</evidence>
<dbReference type="Pfam" id="PF02608">
    <property type="entry name" value="Bmp"/>
    <property type="match status" value="1"/>
</dbReference>
<keyword evidence="4" id="KW-0732">Signal</keyword>
<comment type="similarity">
    <text evidence="2">Belongs to the BMP lipoprotein family.</text>
</comment>
<dbReference type="SUPFAM" id="SSF53822">
    <property type="entry name" value="Periplasmic binding protein-like I"/>
    <property type="match status" value="1"/>
</dbReference>
<evidence type="ECO:0000256" key="1">
    <source>
        <dbReference type="ARBA" id="ARBA00004193"/>
    </source>
</evidence>
<dbReference type="InterPro" id="IPR003760">
    <property type="entry name" value="PnrA-like"/>
</dbReference>
<reference evidence="9" key="1">
    <citation type="submission" date="2016-10" db="EMBL/GenBank/DDBJ databases">
        <authorList>
            <person name="Varghese N."/>
            <person name="Submissions S."/>
        </authorList>
    </citation>
    <scope>NUCLEOTIDE SEQUENCE [LARGE SCALE GENOMIC DNA]</scope>
    <source>
        <strain evidence="9">CGMCC 1.10369</strain>
    </source>
</reference>
<evidence type="ECO:0000256" key="4">
    <source>
        <dbReference type="ARBA" id="ARBA00022729"/>
    </source>
</evidence>
<organism evidence="8 9">
    <name type="scientific">Alkalicoccus daliensis</name>
    <dbReference type="NCBI Taxonomy" id="745820"/>
    <lineage>
        <taxon>Bacteria</taxon>
        <taxon>Bacillati</taxon>
        <taxon>Bacillota</taxon>
        <taxon>Bacilli</taxon>
        <taxon>Bacillales</taxon>
        <taxon>Bacillaceae</taxon>
        <taxon>Alkalicoccus</taxon>
    </lineage>
</organism>
<name>A0A1G9ZE03_9BACI</name>
<dbReference type="PANTHER" id="PTHR34296:SF2">
    <property type="entry name" value="ABC TRANSPORTER GUANOSINE-BINDING PROTEIN NUPN"/>
    <property type="match status" value="1"/>
</dbReference>
<evidence type="ECO:0000256" key="2">
    <source>
        <dbReference type="ARBA" id="ARBA00008610"/>
    </source>
</evidence>
<dbReference type="PANTHER" id="PTHR34296">
    <property type="entry name" value="TRANSCRIPTIONAL ACTIVATOR PROTEIN MED"/>
    <property type="match status" value="1"/>
</dbReference>
<keyword evidence="3" id="KW-1003">Cell membrane</keyword>
<evidence type="ECO:0000313" key="9">
    <source>
        <dbReference type="Proteomes" id="UP000198778"/>
    </source>
</evidence>
<dbReference type="InterPro" id="IPR050957">
    <property type="entry name" value="BMP_lipoprotein"/>
</dbReference>
<dbReference type="Proteomes" id="UP000198778">
    <property type="component" value="Unassembled WGS sequence"/>
</dbReference>
<keyword evidence="5" id="KW-0472">Membrane</keyword>
<evidence type="ECO:0000256" key="3">
    <source>
        <dbReference type="ARBA" id="ARBA00022475"/>
    </source>
</evidence>
<evidence type="ECO:0000259" key="7">
    <source>
        <dbReference type="Pfam" id="PF02608"/>
    </source>
</evidence>
<dbReference type="EMBL" id="FNIL01000001">
    <property type="protein sequence ID" value="SDN18693.1"/>
    <property type="molecule type" value="Genomic_DNA"/>
</dbReference>
<feature type="domain" description="ABC transporter substrate-binding protein PnrA-like" evidence="7">
    <location>
        <begin position="34"/>
        <end position="295"/>
    </location>
</feature>
<sequence>MVKEWTRVKQIGILAVLLLLFSGCALAEEKKEATVGLLLTHPIEDQEWNQQGYQGALQLESELEAEIHVRENIRTFEEVSEAVEELAAEGVNLLFGHSSLYADMFMNLKDEYPEIHFVTFNESTTGENITSVNFEGYAMGYFAGMLAAETSPRGHIAAIGAYPYQPEVQGYAAGAMAHNPEIEVTLRFTESWVDKEEALLLFDELRKDGADVFYPAGDGFHKDIIEKTEDAGLYAIGYISDQYELGEETVLTSTMQHVEQVYLMVGENFISGTLEAGSLSFDFQDDAISLGTFSDAVPENTRRWLENAVEAYKETGLLPHEEETEEG</sequence>
<proteinExistence type="inferred from homology"/>
<protein>
    <submittedName>
        <fullName evidence="8">Transcriptional activator of comK protein</fullName>
    </submittedName>
</protein>
<comment type="subcellular location">
    <subcellularLocation>
        <location evidence="1">Cell membrane</location>
        <topology evidence="1">Lipid-anchor</topology>
    </subcellularLocation>
</comment>
<gene>
    <name evidence="8" type="ORF">SAMN04488053_10134</name>
</gene>
<keyword evidence="6" id="KW-0449">Lipoprotein</keyword>
<dbReference type="PROSITE" id="PS51257">
    <property type="entry name" value="PROKAR_LIPOPROTEIN"/>
    <property type="match status" value="1"/>
</dbReference>
<dbReference type="OrthoDB" id="2556857at2"/>
<dbReference type="GO" id="GO:0005886">
    <property type="term" value="C:plasma membrane"/>
    <property type="evidence" value="ECO:0007669"/>
    <property type="project" value="UniProtKB-SubCell"/>
</dbReference>